<dbReference type="Proteomes" id="UP000070565">
    <property type="component" value="Unassembled WGS sequence"/>
</dbReference>
<evidence type="ECO:0000313" key="3">
    <source>
        <dbReference type="Proteomes" id="UP000070565"/>
    </source>
</evidence>
<feature type="transmembrane region" description="Helical" evidence="1">
    <location>
        <begin position="48"/>
        <end position="72"/>
    </location>
</feature>
<keyword evidence="3" id="KW-1185">Reference proteome</keyword>
<evidence type="ECO:0000256" key="1">
    <source>
        <dbReference type="SAM" id="Phobius"/>
    </source>
</evidence>
<proteinExistence type="predicted"/>
<dbReference type="EMBL" id="LHXZ01000065">
    <property type="protein sequence ID" value="KXB02294.1"/>
    <property type="molecule type" value="Genomic_DNA"/>
</dbReference>
<name>A0A133V788_9EURY</name>
<comment type="caution">
    <text evidence="2">The sequence shown here is derived from an EMBL/GenBank/DDBJ whole genome shotgun (WGS) entry which is preliminary data.</text>
</comment>
<protein>
    <submittedName>
        <fullName evidence="2">Uncharacterized protein</fullName>
    </submittedName>
</protein>
<organism evidence="2 3">
    <name type="scientific">candidate division MSBL1 archaeon SCGC-AAA261F19</name>
    <dbReference type="NCBI Taxonomy" id="1698275"/>
    <lineage>
        <taxon>Archaea</taxon>
        <taxon>Methanobacteriati</taxon>
        <taxon>Methanobacteriota</taxon>
        <taxon>candidate division MSBL1</taxon>
    </lineage>
</organism>
<keyword evidence="1" id="KW-0812">Transmembrane</keyword>
<reference evidence="2 3" key="1">
    <citation type="journal article" date="2016" name="Sci. Rep.">
        <title>Metabolic traits of an uncultured archaeal lineage -MSBL1- from brine pools of the Red Sea.</title>
        <authorList>
            <person name="Mwirichia R."/>
            <person name="Alam I."/>
            <person name="Rashid M."/>
            <person name="Vinu M."/>
            <person name="Ba-Alawi W."/>
            <person name="Anthony Kamau A."/>
            <person name="Kamanda Ngugi D."/>
            <person name="Goker M."/>
            <person name="Klenk H.P."/>
            <person name="Bajic V."/>
            <person name="Stingl U."/>
        </authorList>
    </citation>
    <scope>NUCLEOTIDE SEQUENCE [LARGE SCALE GENOMIC DNA]</scope>
    <source>
        <strain evidence="2">SCGC-AAA261F19</strain>
    </source>
</reference>
<feature type="transmembrane region" description="Helical" evidence="1">
    <location>
        <begin position="22"/>
        <end position="41"/>
    </location>
</feature>
<keyword evidence="1" id="KW-1133">Transmembrane helix</keyword>
<evidence type="ECO:0000313" key="2">
    <source>
        <dbReference type="EMBL" id="KXB02294.1"/>
    </source>
</evidence>
<dbReference type="AlphaFoldDB" id="A0A133V788"/>
<accession>A0A133V788</accession>
<gene>
    <name evidence="2" type="ORF">AKJ45_03585</name>
</gene>
<sequence length="95" mass="10588">MPSIPFSNDEHSSTTDPIRSNSMNIVVSAYGFVLGGFTRYLHRNIRDLFLDLFVAGQVLEAYCFVVQLGFLLEPLDQLLRISAIGISLNSFSPSF</sequence>
<keyword evidence="1" id="KW-0472">Membrane</keyword>